<dbReference type="PANTHER" id="PTHR46098">
    <property type="entry name" value="TRNA (CYTOSINE(38)-C(5))-METHYLTRANSFERASE"/>
    <property type="match status" value="1"/>
</dbReference>
<evidence type="ECO:0000256" key="3">
    <source>
        <dbReference type="ARBA" id="ARBA00022691"/>
    </source>
</evidence>
<dbReference type="GO" id="GO:0032259">
    <property type="term" value="P:methylation"/>
    <property type="evidence" value="ECO:0007669"/>
    <property type="project" value="UniProtKB-KW"/>
</dbReference>
<dbReference type="EMBL" id="BARU01028166">
    <property type="protein sequence ID" value="GAH67511.1"/>
    <property type="molecule type" value="Genomic_DNA"/>
</dbReference>
<evidence type="ECO:0000313" key="4">
    <source>
        <dbReference type="EMBL" id="GAH67511.1"/>
    </source>
</evidence>
<protein>
    <recommendedName>
        <fullName evidence="5">DNA (cytosine-5-)-methyltransferase</fullName>
    </recommendedName>
</protein>
<evidence type="ECO:0008006" key="5">
    <source>
        <dbReference type="Google" id="ProtNLM"/>
    </source>
</evidence>
<proteinExistence type="predicted"/>
<dbReference type="PANTHER" id="PTHR46098:SF1">
    <property type="entry name" value="TRNA (CYTOSINE(38)-C(5))-METHYLTRANSFERASE"/>
    <property type="match status" value="1"/>
</dbReference>
<keyword evidence="1" id="KW-0489">Methyltransferase</keyword>
<evidence type="ECO:0000256" key="1">
    <source>
        <dbReference type="ARBA" id="ARBA00022603"/>
    </source>
</evidence>
<organism evidence="4">
    <name type="scientific">marine sediment metagenome</name>
    <dbReference type="NCBI Taxonomy" id="412755"/>
    <lineage>
        <taxon>unclassified sequences</taxon>
        <taxon>metagenomes</taxon>
        <taxon>ecological metagenomes</taxon>
    </lineage>
</organism>
<dbReference type="InterPro" id="IPR029063">
    <property type="entry name" value="SAM-dependent_MTases_sf"/>
</dbReference>
<dbReference type="Gene3D" id="3.90.120.10">
    <property type="entry name" value="DNA Methylase, subunit A, domain 2"/>
    <property type="match status" value="1"/>
</dbReference>
<accession>X1HBG7</accession>
<gene>
    <name evidence="4" type="ORF">S03H2_44999</name>
</gene>
<dbReference type="PROSITE" id="PS51679">
    <property type="entry name" value="SAM_MT_C5"/>
    <property type="match status" value="1"/>
</dbReference>
<reference evidence="4" key="1">
    <citation type="journal article" date="2014" name="Front. Microbiol.">
        <title>High frequency of phylogenetically diverse reductive dehalogenase-homologous genes in deep subseafloor sedimentary metagenomes.</title>
        <authorList>
            <person name="Kawai M."/>
            <person name="Futagami T."/>
            <person name="Toyoda A."/>
            <person name="Takaki Y."/>
            <person name="Nishi S."/>
            <person name="Hori S."/>
            <person name="Arai W."/>
            <person name="Tsubouchi T."/>
            <person name="Morono Y."/>
            <person name="Uchiyama I."/>
            <person name="Ito T."/>
            <person name="Fujiyama A."/>
            <person name="Inagaki F."/>
            <person name="Takami H."/>
        </authorList>
    </citation>
    <scope>NUCLEOTIDE SEQUENCE</scope>
    <source>
        <strain evidence="4">Expedition CK06-06</strain>
    </source>
</reference>
<dbReference type="NCBIfam" id="TIGR00675">
    <property type="entry name" value="dcm"/>
    <property type="match status" value="1"/>
</dbReference>
<evidence type="ECO:0000256" key="2">
    <source>
        <dbReference type="ARBA" id="ARBA00022679"/>
    </source>
</evidence>
<keyword evidence="3" id="KW-0949">S-adenosyl-L-methionine</keyword>
<comment type="caution">
    <text evidence="4">The sequence shown here is derived from an EMBL/GenBank/DDBJ whole genome shotgun (WGS) entry which is preliminary data.</text>
</comment>
<dbReference type="AlphaFoldDB" id="X1HBG7"/>
<dbReference type="InterPro" id="IPR031303">
    <property type="entry name" value="C5_meth_CS"/>
</dbReference>
<dbReference type="Pfam" id="PF00145">
    <property type="entry name" value="DNA_methylase"/>
    <property type="match status" value="1"/>
</dbReference>
<keyword evidence="2" id="KW-0808">Transferase</keyword>
<dbReference type="InterPro" id="IPR001525">
    <property type="entry name" value="C5_MeTfrase"/>
</dbReference>
<sequence>LLLENVKGLLNHKGGETFAVILNSLSELGYDCEWEVLNSKNFGVPQNRERVFIVGHLRGEGGQKVFPIGEADSIYSETDEQIIHTIDSNYYKGWLDNQQRTMVYDVYNKSLRKKQNLTGTLKGEGIANTSLGTDLILRDGRDNRSCLRGGRTLEIGIEGKSIRRLTPTECERLQGFPDGWTEGISDTQRYKCLGNAVTINVIKEIGNRLN</sequence>
<dbReference type="SUPFAM" id="SSF53335">
    <property type="entry name" value="S-adenosyl-L-methionine-dependent methyltransferases"/>
    <property type="match status" value="1"/>
</dbReference>
<name>X1HBG7_9ZZZZ</name>
<dbReference type="Gene3D" id="3.40.50.150">
    <property type="entry name" value="Vaccinia Virus protein VP39"/>
    <property type="match status" value="1"/>
</dbReference>
<dbReference type="PROSITE" id="PS00095">
    <property type="entry name" value="C5_MTASE_2"/>
    <property type="match status" value="1"/>
</dbReference>
<dbReference type="InterPro" id="IPR050750">
    <property type="entry name" value="C5-MTase"/>
</dbReference>
<feature type="non-terminal residue" evidence="4">
    <location>
        <position position="1"/>
    </location>
</feature>
<dbReference type="GO" id="GO:0008168">
    <property type="term" value="F:methyltransferase activity"/>
    <property type="evidence" value="ECO:0007669"/>
    <property type="project" value="UniProtKB-KW"/>
</dbReference>